<dbReference type="Pfam" id="PF18962">
    <property type="entry name" value="Por_Secre_tail"/>
    <property type="match status" value="1"/>
</dbReference>
<dbReference type="EMBL" id="JABBNU010000003">
    <property type="protein sequence ID" value="NMM48029.1"/>
    <property type="molecule type" value="Genomic_DNA"/>
</dbReference>
<dbReference type="InterPro" id="IPR026444">
    <property type="entry name" value="Secre_tail"/>
</dbReference>
<dbReference type="RefSeq" id="WP_169679162.1">
    <property type="nucleotide sequence ID" value="NZ_JABBNU010000003.1"/>
</dbReference>
<evidence type="ECO:0000313" key="3">
    <source>
        <dbReference type="EMBL" id="NMM48029.1"/>
    </source>
</evidence>
<evidence type="ECO:0000259" key="2">
    <source>
        <dbReference type="Pfam" id="PF18962"/>
    </source>
</evidence>
<keyword evidence="4" id="KW-1185">Reference proteome</keyword>
<dbReference type="Proteomes" id="UP000559010">
    <property type="component" value="Unassembled WGS sequence"/>
</dbReference>
<name>A0A848J154_9BACT</name>
<proteinExistence type="predicted"/>
<evidence type="ECO:0000313" key="4">
    <source>
        <dbReference type="Proteomes" id="UP000559010"/>
    </source>
</evidence>
<feature type="chain" id="PRO_5032992235" description="Secretion system C-terminal sorting domain-containing protein" evidence="1">
    <location>
        <begin position="21"/>
        <end position="1591"/>
    </location>
</feature>
<evidence type="ECO:0000256" key="1">
    <source>
        <dbReference type="SAM" id="SignalP"/>
    </source>
</evidence>
<reference evidence="3 4" key="1">
    <citation type="submission" date="2020-04" db="EMBL/GenBank/DDBJ databases">
        <title>Flammeovirgaceae bacterium KN852 isolated from deep sea.</title>
        <authorList>
            <person name="Zhang D.-C."/>
        </authorList>
    </citation>
    <scope>NUCLEOTIDE SEQUENCE [LARGE SCALE GENOMIC DNA]</scope>
    <source>
        <strain evidence="3 4">KN852</strain>
    </source>
</reference>
<keyword evidence="1" id="KW-0732">Signal</keyword>
<feature type="domain" description="Secretion system C-terminal sorting" evidence="2">
    <location>
        <begin position="1513"/>
        <end position="1582"/>
    </location>
</feature>
<comment type="caution">
    <text evidence="3">The sequence shown here is derived from an EMBL/GenBank/DDBJ whole genome shotgun (WGS) entry which is preliminary data.</text>
</comment>
<organism evidence="3 4">
    <name type="scientific">Marinigracilibium pacificum</name>
    <dbReference type="NCBI Taxonomy" id="2729599"/>
    <lineage>
        <taxon>Bacteria</taxon>
        <taxon>Pseudomonadati</taxon>
        <taxon>Bacteroidota</taxon>
        <taxon>Cytophagia</taxon>
        <taxon>Cytophagales</taxon>
        <taxon>Flammeovirgaceae</taxon>
        <taxon>Marinigracilibium</taxon>
    </lineage>
</organism>
<sequence length="1591" mass="167812">MITRLLLFFLFITSVSFLKAQNTGDFRSAQSGNWSDASTWETFNGATWNPASSSPTSADGVISILSGNEVTIISTISVDQITILDGGILTVANGGVLNLANGSGIDIIASLGSTLNINGTITLQAGFGSSTMSLNGDVFYTGTINNASSTRVSVNDGASFYYDKNGDNIPLANWSSNSNLILRGIVSAFPNNLNQTFGNLTIESGSINSGFGFIMAGFTSVTVIAGDFSLLNTNGEAVILTETSSTINIDGDFNVSGNSGFGIKGGVGTTTLNVGGDVNLNGTIDNYLSDTGIGDINISGDLNISSGGLYGLEVGSGGTISFVNSGTHIYNVSTNAFGIGEGPSINIASGEILEFSPNSYFNGSGDFTIQSAGTAVFNSFYPNGEIQNSTTNGTIRNSGARVYSLNSTFSFSALAEQKFGNGFPNTGDVNVIINNPSGVVMNSDILIGINRVLAFEEGELSIGANTLTLNGVTTVSNGSLAGSASSNLVIGGTGSFGVIPFTGSTNILNDLTINRTSSGSVNLLGNLTILGTLDQEAGIFDIDDASLVVNGDFTRNTGDFNSNNNSNLTISGAGSLPAVVSFGTNQQLNKLQMQRDGSSLVTNSAIAIDSLMLIAGIVDNAQGTFAITDNGLIERRDGSITATPNFLGVYDLVYSNSAAAIISGPELTTSAIELNNFTKTGGERITVDQTFSVNGDMSITNGILDIGTNYARLRGDLTVVAGTDFIDGVFEFIGGINDTSTVSGLSVINFGELIVTSAVLVPSSSTDINIVGDFTVNNLIDVAGTTSFSGTTVMSGSGEAALNFVVINSGATLSAIPGADGGELQIARDFTNNGTFDPLDGVVRFNGTTSFMGSNTPGFHDVIIDGTLQAPNLLNVTGDFTNNGTFNPGTGTVRFNGLNNAQYVIANNTIPFYDIEVNGNTTAGVTDLFFESGISELRNRLTLLSINDRVDADGSGGAGELVLISSATYESEVSELLTGASIVGNVTVQRYIPGNGGTDYYHYITGFVNNAAVSQLQDDYDVTGSFTGAGSTTNNPSLFYYDESVTGDKQQGYIAYPTAANSEILTKGVGYASFVYGNSSDIIADLRGVLHNGDISPALSFTNTGDSEADGWNLIGNPFPATLDWESISSDASFSGVAETVYLWDPGAGQYVTYTTGGMGTNGGSKDIAKGQGFWVYTDGNNSPNITLRESHKSTTSGDFQRYTQPEGLLRIVLSDGTKSDETLLDINPDASTEFEGDKDAWKLSNRIFNISSITPEGKYLAVNSTSGPGCDGSIQLAIWNIKKGNYTINFDGVTDFAPNASPVLIDNYTGEETQLQEGMTYQFEINDDEQSKNYLRFAIRLESNGLNSNLNYTLSSSCNDSNALVSFDSDANIVYGLFAGDSVYSEQEGTGNELIFEIAGNDLEAGSSSTFVIKGRRAGCDQWTQIEVLDIENNQLSPEILNDGRYLVSNYEEGNQWFFNGELLEGETGQYLEFNESGQYKLEVSVNGCTSFVEDVFVITGIDDNFNIEYSLYPVPTDNELNIRITDKESYNNVNASIITIDGRILMEISLELSSGVWQSKLDVTELEPGSYIINLDLGSRSVPLRFIKY</sequence>
<protein>
    <recommendedName>
        <fullName evidence="2">Secretion system C-terminal sorting domain-containing protein</fullName>
    </recommendedName>
</protein>
<feature type="signal peptide" evidence="1">
    <location>
        <begin position="1"/>
        <end position="20"/>
    </location>
</feature>
<accession>A0A848J154</accession>
<gene>
    <name evidence="3" type="ORF">HH304_06435</name>
</gene>